<dbReference type="GO" id="GO:0006508">
    <property type="term" value="P:proteolysis"/>
    <property type="evidence" value="ECO:0007669"/>
    <property type="project" value="UniProtKB-KW"/>
</dbReference>
<evidence type="ECO:0000256" key="2">
    <source>
        <dbReference type="ARBA" id="ARBA00000967"/>
    </source>
</evidence>
<dbReference type="PANTHER" id="PTHR11963">
    <property type="entry name" value="LEUCINE AMINOPEPTIDASE-RELATED"/>
    <property type="match status" value="1"/>
</dbReference>
<dbReference type="EC" id="3.4.11.1" evidence="8"/>
<keyword evidence="5 8" id="KW-0645">Protease</keyword>
<reference evidence="10 11" key="1">
    <citation type="submission" date="2019-09" db="EMBL/GenBank/DDBJ databases">
        <title>Whole-genome sequence of the purple sulfur bacterium Thiohalocapsa marina DSM 19078.</title>
        <authorList>
            <person name="Kyndt J.A."/>
            <person name="Meyer T.E."/>
        </authorList>
    </citation>
    <scope>NUCLEOTIDE SEQUENCE [LARGE SCALE GENOMIC DNA]</scope>
    <source>
        <strain evidence="10 11">DSM 19078</strain>
    </source>
</reference>
<dbReference type="InterPro" id="IPR043472">
    <property type="entry name" value="Macro_dom-like"/>
</dbReference>
<feature type="binding site" evidence="8">
    <location>
        <position position="292"/>
    </location>
    <ligand>
        <name>Mn(2+)</name>
        <dbReference type="ChEBI" id="CHEBI:29035"/>
        <label>2</label>
    </ligand>
</feature>
<dbReference type="SUPFAM" id="SSF52949">
    <property type="entry name" value="Macro domain-like"/>
    <property type="match status" value="1"/>
</dbReference>
<dbReference type="GO" id="GO:0030145">
    <property type="term" value="F:manganese ion binding"/>
    <property type="evidence" value="ECO:0007669"/>
    <property type="project" value="UniProtKB-UniRule"/>
</dbReference>
<evidence type="ECO:0000256" key="1">
    <source>
        <dbReference type="ARBA" id="ARBA00000135"/>
    </source>
</evidence>
<feature type="binding site" evidence="8">
    <location>
        <position position="353"/>
    </location>
    <ligand>
        <name>Mn(2+)</name>
        <dbReference type="ChEBI" id="CHEBI:29035"/>
        <label>1</label>
    </ligand>
</feature>
<dbReference type="GO" id="GO:0005737">
    <property type="term" value="C:cytoplasm"/>
    <property type="evidence" value="ECO:0007669"/>
    <property type="project" value="UniProtKB-SubCell"/>
</dbReference>
<keyword evidence="11" id="KW-1185">Reference proteome</keyword>
<evidence type="ECO:0000256" key="7">
    <source>
        <dbReference type="ARBA" id="ARBA00023211"/>
    </source>
</evidence>
<feature type="binding site" evidence="8">
    <location>
        <position position="274"/>
    </location>
    <ligand>
        <name>Mn(2+)</name>
        <dbReference type="ChEBI" id="CHEBI:29035"/>
        <label>1</label>
    </ligand>
</feature>
<name>A0A5M8FMB1_9GAMM</name>
<dbReference type="Gene3D" id="3.40.630.10">
    <property type="entry name" value="Zn peptidases"/>
    <property type="match status" value="1"/>
</dbReference>
<dbReference type="EC" id="3.4.11.10" evidence="8"/>
<feature type="domain" description="Cytosol aminopeptidase" evidence="9">
    <location>
        <begin position="349"/>
        <end position="356"/>
    </location>
</feature>
<keyword evidence="8" id="KW-0479">Metal-binding</keyword>
<evidence type="ECO:0000256" key="8">
    <source>
        <dbReference type="HAMAP-Rule" id="MF_00181"/>
    </source>
</evidence>
<keyword evidence="8" id="KW-0963">Cytoplasm</keyword>
<sequence>MQFDIRSGDIAKAKTPCLILGVFDKGRLSPSAAAVDKASGGALTALLGKGDLGDQAGSTLVAYDLPQIAAERVLLLGLGKRKAFTRGAYIKVLDAALKRLADMRVSDALCAIADLPRDIDPYHGARIALLRAAQAGYRYEHTKKPAREAAPALQRLDLWLAHKKDADAFALAAAHGRAIGAGVTLARELSDLPGNICTPTHLAERALELAERYDTLSTEILEEEDMRRLGMGALLSVSSGSRQPAKLIVMRHRGAGARKDAKPVVLVGKGLTFDAGGISIKPAEAMDEMKYDMAGGASVFGALLAACEMQLPLDVIGVVPASENLPGGAANKPGDIVTSLSGQTIEILNTDAEGRLILCDALTYVERFDPALVVDIATLTGACIVALGRHPSGLFTNDDDLAAEITAAGEDAADRVWRLPLWDDYQKQLDCNFADMANVGGRDGGAITAAAFLSRYTKAYPWAHLDIAGTAWLTGKEKGATGRPVPLLSELLIRRSGAAD</sequence>
<evidence type="ECO:0000256" key="3">
    <source>
        <dbReference type="ARBA" id="ARBA00009528"/>
    </source>
</evidence>
<comment type="similarity">
    <text evidence="3 8">Belongs to the peptidase M17 family.</text>
</comment>
<comment type="subcellular location">
    <subcellularLocation>
        <location evidence="8">Cytoplasm</location>
    </subcellularLocation>
</comment>
<feature type="binding site" evidence="8">
    <location>
        <position position="269"/>
    </location>
    <ligand>
        <name>Mn(2+)</name>
        <dbReference type="ChEBI" id="CHEBI:29035"/>
        <label>2</label>
    </ligand>
</feature>
<evidence type="ECO:0000256" key="6">
    <source>
        <dbReference type="ARBA" id="ARBA00022801"/>
    </source>
</evidence>
<keyword evidence="4 8" id="KW-0031">Aminopeptidase</keyword>
<dbReference type="NCBIfam" id="NF002074">
    <property type="entry name" value="PRK00913.1-4"/>
    <property type="match status" value="1"/>
</dbReference>
<dbReference type="CDD" id="cd00433">
    <property type="entry name" value="Peptidase_M17"/>
    <property type="match status" value="1"/>
</dbReference>
<gene>
    <name evidence="8" type="primary">pepA</name>
    <name evidence="10" type="ORF">F2Q65_08030</name>
</gene>
<dbReference type="AlphaFoldDB" id="A0A5M8FMB1"/>
<accession>A0A5M8FMB1</accession>
<organism evidence="10 11">
    <name type="scientific">Thiohalocapsa marina</name>
    <dbReference type="NCBI Taxonomy" id="424902"/>
    <lineage>
        <taxon>Bacteria</taxon>
        <taxon>Pseudomonadati</taxon>
        <taxon>Pseudomonadota</taxon>
        <taxon>Gammaproteobacteria</taxon>
        <taxon>Chromatiales</taxon>
        <taxon>Chromatiaceae</taxon>
        <taxon>Thiohalocapsa</taxon>
    </lineage>
</organism>
<dbReference type="Proteomes" id="UP000322981">
    <property type="component" value="Unassembled WGS sequence"/>
</dbReference>
<comment type="cofactor">
    <cofactor evidence="8">
        <name>Mn(2+)</name>
        <dbReference type="ChEBI" id="CHEBI:29035"/>
    </cofactor>
    <text evidence="8">Binds 2 manganese ions per subunit.</text>
</comment>
<comment type="caution">
    <text evidence="10">The sequence shown here is derived from an EMBL/GenBank/DDBJ whole genome shotgun (WGS) entry which is preliminary data.</text>
</comment>
<keyword evidence="7 8" id="KW-0464">Manganese</keyword>
<comment type="function">
    <text evidence="8">Presumably involved in the processing and regular turnover of intracellular proteins. Catalyzes the removal of unsubstituted N-terminal amino acids from various peptides.</text>
</comment>
<dbReference type="EMBL" id="VWXX01000008">
    <property type="protein sequence ID" value="KAA6185634.1"/>
    <property type="molecule type" value="Genomic_DNA"/>
</dbReference>
<dbReference type="Pfam" id="PF02789">
    <property type="entry name" value="Peptidase_M17_N"/>
    <property type="match status" value="1"/>
</dbReference>
<dbReference type="InterPro" id="IPR008283">
    <property type="entry name" value="Peptidase_M17_N"/>
</dbReference>
<dbReference type="InterPro" id="IPR000819">
    <property type="entry name" value="Peptidase_M17_C"/>
</dbReference>
<feature type="binding site" evidence="8">
    <location>
        <position position="274"/>
    </location>
    <ligand>
        <name>Mn(2+)</name>
        <dbReference type="ChEBI" id="CHEBI:29035"/>
        <label>2</label>
    </ligand>
</feature>
<dbReference type="PROSITE" id="PS00631">
    <property type="entry name" value="CYTOSOL_AP"/>
    <property type="match status" value="1"/>
</dbReference>
<evidence type="ECO:0000313" key="11">
    <source>
        <dbReference type="Proteomes" id="UP000322981"/>
    </source>
</evidence>
<dbReference type="OrthoDB" id="9809354at2"/>
<feature type="binding site" evidence="8">
    <location>
        <position position="353"/>
    </location>
    <ligand>
        <name>Mn(2+)</name>
        <dbReference type="ChEBI" id="CHEBI:29035"/>
        <label>2</label>
    </ligand>
</feature>
<dbReference type="InterPro" id="IPR011356">
    <property type="entry name" value="Leucine_aapep/pepB"/>
</dbReference>
<dbReference type="Gene3D" id="3.40.220.10">
    <property type="entry name" value="Leucine Aminopeptidase, subunit E, domain 1"/>
    <property type="match status" value="1"/>
</dbReference>
<feature type="active site" evidence="8">
    <location>
        <position position="281"/>
    </location>
</feature>
<dbReference type="PRINTS" id="PR00481">
    <property type="entry name" value="LAMNOPPTDASE"/>
</dbReference>
<dbReference type="PANTHER" id="PTHR11963:SF23">
    <property type="entry name" value="CYTOSOL AMINOPEPTIDASE"/>
    <property type="match status" value="1"/>
</dbReference>
<evidence type="ECO:0000256" key="5">
    <source>
        <dbReference type="ARBA" id="ARBA00022670"/>
    </source>
</evidence>
<dbReference type="SUPFAM" id="SSF53187">
    <property type="entry name" value="Zn-dependent exopeptidases"/>
    <property type="match status" value="1"/>
</dbReference>
<feature type="binding site" evidence="8">
    <location>
        <position position="351"/>
    </location>
    <ligand>
        <name>Mn(2+)</name>
        <dbReference type="ChEBI" id="CHEBI:29035"/>
        <label>1</label>
    </ligand>
</feature>
<comment type="catalytic activity">
    <reaction evidence="1 8">
        <text>Release of an N-terminal amino acid, Xaa-|-Yaa-, in which Xaa is preferably Leu, but may be other amino acids including Pro although not Arg or Lys, and Yaa may be Pro. Amino acid amides and methyl esters are also readily hydrolyzed, but rates on arylamides are exceedingly low.</text>
        <dbReference type="EC" id="3.4.11.1"/>
    </reaction>
</comment>
<dbReference type="RefSeq" id="WP_150092194.1">
    <property type="nucleotide sequence ID" value="NZ_JBFUOH010000003.1"/>
</dbReference>
<protein>
    <recommendedName>
        <fullName evidence="8">Probable cytosol aminopeptidase</fullName>
        <ecNumber evidence="8">3.4.11.1</ecNumber>
    </recommendedName>
    <alternativeName>
        <fullName evidence="8">Leucine aminopeptidase</fullName>
        <shortName evidence="8">LAP</shortName>
        <ecNumber evidence="8">3.4.11.10</ecNumber>
    </alternativeName>
    <alternativeName>
        <fullName evidence="8">Leucyl aminopeptidase</fullName>
    </alternativeName>
</protein>
<dbReference type="Pfam" id="PF00883">
    <property type="entry name" value="Peptidase_M17"/>
    <property type="match status" value="1"/>
</dbReference>
<evidence type="ECO:0000256" key="4">
    <source>
        <dbReference type="ARBA" id="ARBA00022438"/>
    </source>
</evidence>
<comment type="catalytic activity">
    <reaction evidence="2 8">
        <text>Release of an N-terminal amino acid, preferentially leucine, but not glutamic or aspartic acids.</text>
        <dbReference type="EC" id="3.4.11.10"/>
    </reaction>
</comment>
<feature type="active site" evidence="8">
    <location>
        <position position="355"/>
    </location>
</feature>
<dbReference type="GO" id="GO:0070006">
    <property type="term" value="F:metalloaminopeptidase activity"/>
    <property type="evidence" value="ECO:0007669"/>
    <property type="project" value="InterPro"/>
</dbReference>
<keyword evidence="6 8" id="KW-0378">Hydrolase</keyword>
<dbReference type="HAMAP" id="MF_00181">
    <property type="entry name" value="Cytosol_peptidase_M17"/>
    <property type="match status" value="1"/>
</dbReference>
<dbReference type="InterPro" id="IPR023042">
    <property type="entry name" value="Peptidase_M17_leu_NH2_pept"/>
</dbReference>
<evidence type="ECO:0000259" key="9">
    <source>
        <dbReference type="PROSITE" id="PS00631"/>
    </source>
</evidence>
<proteinExistence type="inferred from homology"/>
<evidence type="ECO:0000313" key="10">
    <source>
        <dbReference type="EMBL" id="KAA6185634.1"/>
    </source>
</evidence>